<gene>
    <name evidence="2" type="ORF">P256_00691</name>
</gene>
<evidence type="ECO:0000259" key="1">
    <source>
        <dbReference type="Pfam" id="PF21821"/>
    </source>
</evidence>
<dbReference type="EMBL" id="AYER01000003">
    <property type="protein sequence ID" value="ESK40244.1"/>
    <property type="molecule type" value="Genomic_DNA"/>
</dbReference>
<evidence type="ECO:0000313" key="2">
    <source>
        <dbReference type="EMBL" id="ESK40244.1"/>
    </source>
</evidence>
<dbReference type="RefSeq" id="WP_023272285.1">
    <property type="nucleotide sequence ID" value="NZ_KI530712.1"/>
</dbReference>
<protein>
    <recommendedName>
        <fullName evidence="1">Dit-like phage tail protein N-terminal domain-containing protein</fullName>
    </recommendedName>
</protein>
<proteinExistence type="predicted"/>
<dbReference type="InterPro" id="IPR048494">
    <property type="entry name" value="Dit-like_N"/>
</dbReference>
<dbReference type="OrthoDB" id="9814225at2"/>
<accession>V2UY57</accession>
<dbReference type="AlphaFoldDB" id="V2UY57"/>
<dbReference type="PATRIC" id="fig|1392540.3.peg.672"/>
<keyword evidence="3" id="KW-1185">Reference proteome</keyword>
<sequence>MGIESLLSSAYSTASSSPYTEKAASLLLAGKGRTIMGLFADVTIEEKHKDEVQITEHPVETGSPISDHAYKIPPEVSIKVGWSESAGRLNSLVGDSLLSGSTGLVAIYEVLQTLQDKYTRLIVSTGKRLYTNMIIKTLECTTDPETENVLMIDITFKKVNIVKTSEATVLLEQQSDPSKTSQVQDNGTVQKQATNESWLSQMMGGAKGGAYTLLNPFGS</sequence>
<dbReference type="STRING" id="1392540.P256_00691"/>
<organism evidence="2 3">
    <name type="scientific">Acinetobacter nectaris CIP 110549</name>
    <dbReference type="NCBI Taxonomy" id="1392540"/>
    <lineage>
        <taxon>Bacteria</taxon>
        <taxon>Pseudomonadati</taxon>
        <taxon>Pseudomonadota</taxon>
        <taxon>Gammaproteobacteria</taxon>
        <taxon>Moraxellales</taxon>
        <taxon>Moraxellaceae</taxon>
        <taxon>Acinetobacter</taxon>
    </lineage>
</organism>
<evidence type="ECO:0000313" key="3">
    <source>
        <dbReference type="Proteomes" id="UP000023785"/>
    </source>
</evidence>
<dbReference type="eggNOG" id="ENOG502ZB42">
    <property type="taxonomic scope" value="Bacteria"/>
</dbReference>
<comment type="caution">
    <text evidence="2">The sequence shown here is derived from an EMBL/GenBank/DDBJ whole genome shotgun (WGS) entry which is preliminary data.</text>
</comment>
<reference evidence="2 3" key="1">
    <citation type="submission" date="2013-10" db="EMBL/GenBank/DDBJ databases">
        <title>The Genome Sequence of Acinetobacter nectaris CIP 110549.</title>
        <authorList>
            <consortium name="The Broad Institute Genomics Platform"/>
            <consortium name="The Broad Institute Genome Sequencing Center for Infectious Disease"/>
            <person name="Cerqueira G."/>
            <person name="Feldgarden M."/>
            <person name="Courvalin P."/>
            <person name="Grillot-Courvalin C."/>
            <person name="Clermont D."/>
            <person name="Rocha E."/>
            <person name="Yoon E.-J."/>
            <person name="Nemec A."/>
            <person name="Young S.K."/>
            <person name="Zeng Q."/>
            <person name="Gargeya S."/>
            <person name="Fitzgerald M."/>
            <person name="Abouelleil A."/>
            <person name="Alvarado L."/>
            <person name="Berlin A.M."/>
            <person name="Chapman S.B."/>
            <person name="Gainer-Dewar J."/>
            <person name="Goldberg J."/>
            <person name="Gnerre S."/>
            <person name="Griggs A."/>
            <person name="Gujja S."/>
            <person name="Hansen M."/>
            <person name="Howarth C."/>
            <person name="Imamovic A."/>
            <person name="Ireland A."/>
            <person name="Larimer J."/>
            <person name="McCowan C."/>
            <person name="Murphy C."/>
            <person name="Pearson M."/>
            <person name="Poon T.W."/>
            <person name="Priest M."/>
            <person name="Roberts A."/>
            <person name="Saif S."/>
            <person name="Shea T."/>
            <person name="Sykes S."/>
            <person name="Wortman J."/>
            <person name="Nusbaum C."/>
            <person name="Birren B."/>
        </authorList>
    </citation>
    <scope>NUCLEOTIDE SEQUENCE [LARGE SCALE GENOMIC DNA]</scope>
    <source>
        <strain evidence="2 3">CIP 110549</strain>
    </source>
</reference>
<dbReference type="Pfam" id="PF21821">
    <property type="entry name" value="Dit_like"/>
    <property type="match status" value="1"/>
</dbReference>
<dbReference type="HOGENOM" id="CLU_120394_0_0_6"/>
<feature type="domain" description="Dit-like phage tail protein N-terminal" evidence="1">
    <location>
        <begin position="41"/>
        <end position="169"/>
    </location>
</feature>
<dbReference type="Proteomes" id="UP000023785">
    <property type="component" value="Unassembled WGS sequence"/>
</dbReference>
<name>V2UY57_9GAMM</name>